<evidence type="ECO:0000313" key="1">
    <source>
        <dbReference type="EnsemblFungi" id="FOXG_17696P0"/>
    </source>
</evidence>
<proteinExistence type="predicted"/>
<reference evidence="2" key="1">
    <citation type="journal article" date="2012" name="Mol. Plant Microbe Interact.">
        <title>A highly conserved effector in Fusarium oxysporum is required for full virulence on Arabidopsis.</title>
        <authorList>
            <person name="Thatcher L.F."/>
            <person name="Gardiner D.M."/>
            <person name="Kazan K."/>
            <person name="Manners J."/>
        </authorList>
    </citation>
    <scope>NUCLEOTIDE SEQUENCE [LARGE SCALE GENOMIC DNA]</scope>
    <source>
        <strain evidence="2">Fo5176</strain>
    </source>
</reference>
<dbReference type="EnsemblFungi" id="FOXG_17696T0">
    <property type="protein sequence ID" value="FOXG_17696P0"/>
    <property type="gene ID" value="FOXG_17696"/>
</dbReference>
<accession>A0A0C4DJP3</accession>
<sequence length="109" mass="12411">MDIGLNPEELSTDLLFVVCARCGEERPESAFRAKRQSAGQTKQCIDCRNQRVSHIQSRAPDAAEHCTSSILTWQTCHEENRRRCWPIASQREIRNPAYIAREATATSYS</sequence>
<dbReference type="Proteomes" id="UP000002489">
    <property type="component" value="Unassembled WGS sequence"/>
</dbReference>
<evidence type="ECO:0000313" key="2">
    <source>
        <dbReference type="Proteomes" id="UP000002489"/>
    </source>
</evidence>
<name>A0A0C4DJP3_FUSOF</name>
<reference evidence="1" key="2">
    <citation type="submission" date="2025-08" db="UniProtKB">
        <authorList>
            <consortium name="EnsemblFungi"/>
        </authorList>
    </citation>
    <scope>IDENTIFICATION</scope>
    <source>
        <strain evidence="1">4287 / CBS 123668 / FGSC 9935 / NRRL 34936</strain>
    </source>
</reference>
<protein>
    <submittedName>
        <fullName evidence="1">Uncharacterized protein</fullName>
    </submittedName>
</protein>
<organism evidence="1 2">
    <name type="scientific">Fusarium oxysporum (strain Fo5176)</name>
    <name type="common">Fusarium vascular wilt</name>
    <dbReference type="NCBI Taxonomy" id="660025"/>
    <lineage>
        <taxon>Eukaryota</taxon>
        <taxon>Fungi</taxon>
        <taxon>Dikarya</taxon>
        <taxon>Ascomycota</taxon>
        <taxon>Pezizomycotina</taxon>
        <taxon>Sordariomycetes</taxon>
        <taxon>Hypocreomycetidae</taxon>
        <taxon>Hypocreales</taxon>
        <taxon>Nectriaceae</taxon>
        <taxon>Fusarium</taxon>
        <taxon>Fusarium oxysporum species complex</taxon>
    </lineage>
</organism>
<dbReference type="AlphaFoldDB" id="A0A0C4DJP3"/>